<proteinExistence type="predicted"/>
<dbReference type="OrthoDB" id="10634649at2759"/>
<dbReference type="Proteomes" id="UP000700596">
    <property type="component" value="Unassembled WGS sequence"/>
</dbReference>
<feature type="signal peptide" evidence="1">
    <location>
        <begin position="1"/>
        <end position="17"/>
    </location>
</feature>
<comment type="caution">
    <text evidence="2">The sequence shown here is derived from an EMBL/GenBank/DDBJ whole genome shotgun (WGS) entry which is preliminary data.</text>
</comment>
<evidence type="ECO:0000313" key="2">
    <source>
        <dbReference type="EMBL" id="KAH7138702.1"/>
    </source>
</evidence>
<reference evidence="2" key="1">
    <citation type="journal article" date="2021" name="Nat. Commun.">
        <title>Genetic determinants of endophytism in the Arabidopsis root mycobiome.</title>
        <authorList>
            <person name="Mesny F."/>
            <person name="Miyauchi S."/>
            <person name="Thiergart T."/>
            <person name="Pickel B."/>
            <person name="Atanasova L."/>
            <person name="Karlsson M."/>
            <person name="Huettel B."/>
            <person name="Barry K.W."/>
            <person name="Haridas S."/>
            <person name="Chen C."/>
            <person name="Bauer D."/>
            <person name="Andreopoulos W."/>
            <person name="Pangilinan J."/>
            <person name="LaButti K."/>
            <person name="Riley R."/>
            <person name="Lipzen A."/>
            <person name="Clum A."/>
            <person name="Drula E."/>
            <person name="Henrissat B."/>
            <person name="Kohler A."/>
            <person name="Grigoriev I.V."/>
            <person name="Martin F.M."/>
            <person name="Hacquard S."/>
        </authorList>
    </citation>
    <scope>NUCLEOTIDE SEQUENCE</scope>
    <source>
        <strain evidence="2">MPI-CAGE-CH-0243</strain>
    </source>
</reference>
<protein>
    <submittedName>
        <fullName evidence="2">Uncharacterized protein</fullName>
    </submittedName>
</protein>
<feature type="chain" id="PRO_5040161812" evidence="1">
    <location>
        <begin position="18"/>
        <end position="118"/>
    </location>
</feature>
<sequence>MQLTSLLTIGIAAIATALPTEAPQQSSANHIEARDWHWIGEVGQDGRAMANLYVNGGCVGNANFMANMAHYGDNIRCRFYRTYNCQSQIGGFEGMRGIGSGRWQRTSEWFGSATCWFA</sequence>
<keyword evidence="3" id="KW-1185">Reference proteome</keyword>
<dbReference type="AlphaFoldDB" id="A0A9P9EKC9"/>
<evidence type="ECO:0000313" key="3">
    <source>
        <dbReference type="Proteomes" id="UP000700596"/>
    </source>
</evidence>
<gene>
    <name evidence="2" type="ORF">B0J11DRAFT_574658</name>
</gene>
<dbReference type="EMBL" id="JAGMWT010000001">
    <property type="protein sequence ID" value="KAH7138702.1"/>
    <property type="molecule type" value="Genomic_DNA"/>
</dbReference>
<organism evidence="2 3">
    <name type="scientific">Dendryphion nanum</name>
    <dbReference type="NCBI Taxonomy" id="256645"/>
    <lineage>
        <taxon>Eukaryota</taxon>
        <taxon>Fungi</taxon>
        <taxon>Dikarya</taxon>
        <taxon>Ascomycota</taxon>
        <taxon>Pezizomycotina</taxon>
        <taxon>Dothideomycetes</taxon>
        <taxon>Pleosporomycetidae</taxon>
        <taxon>Pleosporales</taxon>
        <taxon>Torulaceae</taxon>
        <taxon>Dendryphion</taxon>
    </lineage>
</organism>
<keyword evidence="1" id="KW-0732">Signal</keyword>
<name>A0A9P9EKC9_9PLEO</name>
<accession>A0A9P9EKC9</accession>
<evidence type="ECO:0000256" key="1">
    <source>
        <dbReference type="SAM" id="SignalP"/>
    </source>
</evidence>